<feature type="domain" description="Protein kinase" evidence="2">
    <location>
        <begin position="390"/>
        <end position="569"/>
    </location>
</feature>
<name>A0AAD9Q3I1_ACRCE</name>
<dbReference type="AlphaFoldDB" id="A0AAD9Q3I1"/>
<keyword evidence="4" id="KW-0418">Kinase</keyword>
<dbReference type="GO" id="GO:0005524">
    <property type="term" value="F:ATP binding"/>
    <property type="evidence" value="ECO:0007669"/>
    <property type="project" value="InterPro"/>
</dbReference>
<keyword evidence="4" id="KW-0808">Transferase</keyword>
<evidence type="ECO:0000256" key="1">
    <source>
        <dbReference type="ARBA" id="ARBA00022999"/>
    </source>
</evidence>
<sequence>MVIMVSGGSDSWCRLWQGFKRLFPRSTTARVGKGIVTFASTDEELPLVYRPNLSVRDVCREAAIKVKIHPVSLDFFTLVSVDASGSQYLDPNKRLCEAECHQTYKFRLYVKACHVVELMDLDKGAFEYYFHQCREDFLSGKIHEFENDGQKGASRIRAILFEITYFAKQEGVCPKKIIDRLPSEVKKLCETGILQPYEHGEIKKYFKGKIELYHKINDVKEVKRQFITCLEKADDFFVYKLAFEEMTHNIGKRCDILVSAEFGIKKRRREDEANSQEYKDISIVQEFSEIEALDLNASHEVTIYRTNFGPERLKACSPQAADSLLSLIEGYYRLMVNQYKSLRLQGFTYIYFLVFVKETRRKVNRFVMVQFPALHALLWLARDGLPVNLTEICKPQTEGLSALLDRASLAPAPPDASLVDPSVLIPLNELKCETLPLSKGEFGELKKGSWRSPSFEGNLLDVVLRAVVKPVGRKRAFNFVFEFAERGLDDYIKAESVTSAGITKRKVLLYATQITEGMMFLHSKEIVHGRLNAHNVLLSSEECVKISDYGLLHLVENGQVFYASEQDRG</sequence>
<dbReference type="InterPro" id="IPR051286">
    <property type="entry name" value="JAK"/>
</dbReference>
<evidence type="ECO:0000313" key="4">
    <source>
        <dbReference type="EMBL" id="KAK2553854.1"/>
    </source>
</evidence>
<gene>
    <name evidence="4" type="ORF">P5673_024845</name>
</gene>
<dbReference type="GO" id="GO:0005829">
    <property type="term" value="C:cytosol"/>
    <property type="evidence" value="ECO:0007669"/>
    <property type="project" value="TreeGrafter"/>
</dbReference>
<dbReference type="InterPro" id="IPR000299">
    <property type="entry name" value="FERM_domain"/>
</dbReference>
<evidence type="ECO:0000259" key="3">
    <source>
        <dbReference type="PROSITE" id="PS50057"/>
    </source>
</evidence>
<dbReference type="InterPro" id="IPR001245">
    <property type="entry name" value="Ser-Thr/Tyr_kinase_cat_dom"/>
</dbReference>
<dbReference type="InterPro" id="IPR011009">
    <property type="entry name" value="Kinase-like_dom_sf"/>
</dbReference>
<keyword evidence="5" id="KW-1185">Reference proteome</keyword>
<organism evidence="4 5">
    <name type="scientific">Acropora cervicornis</name>
    <name type="common">Staghorn coral</name>
    <dbReference type="NCBI Taxonomy" id="6130"/>
    <lineage>
        <taxon>Eukaryota</taxon>
        <taxon>Metazoa</taxon>
        <taxon>Cnidaria</taxon>
        <taxon>Anthozoa</taxon>
        <taxon>Hexacorallia</taxon>
        <taxon>Scleractinia</taxon>
        <taxon>Astrocoeniina</taxon>
        <taxon>Acroporidae</taxon>
        <taxon>Acropora</taxon>
    </lineage>
</organism>
<dbReference type="GO" id="GO:0007259">
    <property type="term" value="P:cell surface receptor signaling pathway via JAK-STAT"/>
    <property type="evidence" value="ECO:0007669"/>
    <property type="project" value="TreeGrafter"/>
</dbReference>
<proteinExistence type="predicted"/>
<dbReference type="EMBL" id="JARQWQ010000074">
    <property type="protein sequence ID" value="KAK2553854.1"/>
    <property type="molecule type" value="Genomic_DNA"/>
</dbReference>
<keyword evidence="1" id="KW-0727">SH2 domain</keyword>
<dbReference type="PANTHER" id="PTHR45807">
    <property type="entry name" value="TYROSINE-PROTEIN KINASE HOPSCOTCH"/>
    <property type="match status" value="1"/>
</dbReference>
<dbReference type="GO" id="GO:0005126">
    <property type="term" value="F:cytokine receptor binding"/>
    <property type="evidence" value="ECO:0007669"/>
    <property type="project" value="TreeGrafter"/>
</dbReference>
<dbReference type="InterPro" id="IPR000719">
    <property type="entry name" value="Prot_kinase_dom"/>
</dbReference>
<evidence type="ECO:0000313" key="5">
    <source>
        <dbReference type="Proteomes" id="UP001249851"/>
    </source>
</evidence>
<dbReference type="Pfam" id="PF07714">
    <property type="entry name" value="PK_Tyr_Ser-Thr"/>
    <property type="match status" value="1"/>
</dbReference>
<dbReference type="GO" id="GO:0030154">
    <property type="term" value="P:cell differentiation"/>
    <property type="evidence" value="ECO:0007669"/>
    <property type="project" value="TreeGrafter"/>
</dbReference>
<comment type="caution">
    <text evidence="4">The sequence shown here is derived from an EMBL/GenBank/DDBJ whole genome shotgun (WGS) entry which is preliminary data.</text>
</comment>
<dbReference type="PANTHER" id="PTHR45807:SF7">
    <property type="entry name" value="TYROSINE-PROTEIN KINASE HOPSCOTCH"/>
    <property type="match status" value="1"/>
</dbReference>
<dbReference type="SUPFAM" id="SSF56112">
    <property type="entry name" value="Protein kinase-like (PK-like)"/>
    <property type="match status" value="1"/>
</dbReference>
<dbReference type="PROSITE" id="PS50011">
    <property type="entry name" value="PROTEIN_KINASE_DOM"/>
    <property type="match status" value="1"/>
</dbReference>
<dbReference type="Gene3D" id="1.10.510.10">
    <property type="entry name" value="Transferase(Phosphotransferase) domain 1"/>
    <property type="match status" value="1"/>
</dbReference>
<reference evidence="4" key="2">
    <citation type="journal article" date="2023" name="Science">
        <title>Genomic signatures of disease resistance in endangered staghorn corals.</title>
        <authorList>
            <person name="Vollmer S.V."/>
            <person name="Selwyn J.D."/>
            <person name="Despard B.A."/>
            <person name="Roesel C.L."/>
        </authorList>
    </citation>
    <scope>NUCLEOTIDE SEQUENCE</scope>
    <source>
        <strain evidence="4">K2</strain>
    </source>
</reference>
<dbReference type="GO" id="GO:0004715">
    <property type="term" value="F:non-membrane spanning protein tyrosine kinase activity"/>
    <property type="evidence" value="ECO:0007669"/>
    <property type="project" value="TreeGrafter"/>
</dbReference>
<protein>
    <submittedName>
        <fullName evidence="4">Proto-oncogene tyrosine-protein kinase LCK</fullName>
    </submittedName>
</protein>
<dbReference type="PROSITE" id="PS50057">
    <property type="entry name" value="FERM_3"/>
    <property type="match status" value="1"/>
</dbReference>
<reference evidence="4" key="1">
    <citation type="journal article" date="2023" name="G3 (Bethesda)">
        <title>Whole genome assembly and annotation of the endangered Caribbean coral Acropora cervicornis.</title>
        <authorList>
            <person name="Selwyn J.D."/>
            <person name="Vollmer S.V."/>
        </authorList>
    </citation>
    <scope>NUCLEOTIDE SEQUENCE</scope>
    <source>
        <strain evidence="4">K2</strain>
    </source>
</reference>
<dbReference type="GO" id="GO:0019221">
    <property type="term" value="P:cytokine-mediated signaling pathway"/>
    <property type="evidence" value="ECO:0007669"/>
    <property type="project" value="TreeGrafter"/>
</dbReference>
<feature type="domain" description="FERM" evidence="3">
    <location>
        <begin position="33"/>
        <end position="339"/>
    </location>
</feature>
<dbReference type="Proteomes" id="UP001249851">
    <property type="component" value="Unassembled WGS sequence"/>
</dbReference>
<evidence type="ECO:0000259" key="2">
    <source>
        <dbReference type="PROSITE" id="PS50011"/>
    </source>
</evidence>
<dbReference type="GO" id="GO:0035556">
    <property type="term" value="P:intracellular signal transduction"/>
    <property type="evidence" value="ECO:0007669"/>
    <property type="project" value="TreeGrafter"/>
</dbReference>
<accession>A0AAD9Q3I1</accession>